<organism evidence="4 5">
    <name type="scientific">Sphingomonas morindae</name>
    <dbReference type="NCBI Taxonomy" id="1541170"/>
    <lineage>
        <taxon>Bacteria</taxon>
        <taxon>Pseudomonadati</taxon>
        <taxon>Pseudomonadota</taxon>
        <taxon>Alphaproteobacteria</taxon>
        <taxon>Sphingomonadales</taxon>
        <taxon>Sphingomonadaceae</taxon>
        <taxon>Sphingomonas</taxon>
    </lineage>
</organism>
<dbReference type="Proteomes" id="UP001056937">
    <property type="component" value="Chromosome 1"/>
</dbReference>
<evidence type="ECO:0000259" key="3">
    <source>
        <dbReference type="PROSITE" id="PS51635"/>
    </source>
</evidence>
<dbReference type="InterPro" id="IPR024282">
    <property type="entry name" value="DUF3376"/>
</dbReference>
<dbReference type="RefSeq" id="WP_252165997.1">
    <property type="nucleotide sequence ID" value="NZ_CP084930.1"/>
</dbReference>
<sequence length="750" mass="79229">MRERELRLALVCYGGISLAVWMHGITREVWHLARAGRTGATPEGPVERVYADLLAALEGAGLRLTVLVDILAGASAGGLNSIFLGHAIATGRSLDPLTSLWLDKADIEALMDPAARPGSRLAKMWATPLAWAAAAREAGLAADLDAEAREQVRAKLGGFVRSRWFEPPFGGAGFSGLLLDAFDRIDAGTAGPPLLPPGHPLDLFVTVTDFHGYPERLRLHSPAEVVETEHRLTLAFRDRGAGARRLADPIDLVFAARATASFPGAFPPFTVAELDALLAARGRPWPGRAAFLARALPRHCAAGLVEQAVLLDGSVLANAPFAPAIAALRNRPARREIVRRFLCVDPHPGTHLVQLRGGGGAAAGPPSYLATLLGALSDIPRQQPIRDALEALERRSAAIARMRRLTERLAPYVEQASEAALGPMLLVDRLTPARLGAWRRRAARRAARHAGYAHAAYAALNLAAILDEIATLFAALGGAAPAALRTALDAATQGLDAAGIHGFFEAQDLRGRIRRLRGVARRLDRLEEAGDLAPAEAQPAREALLAALAPFLALAGDDGYDPALAALAADAPAAPMAALAALAAARALPAQDAEADRLLAAALAPLPRAPRRALLLAYCGFPFHDAATLPLLQGDGLDENDPVAVDRLAPEDAVAIPGFGPDPLLKGLRFHGFGAFFSRVWREHDYLWGRLHGAERLIDIAVSALPAGAALPAERVAGLKRRAFRAILAEERPRLGASGALIDRIAAAIG</sequence>
<evidence type="ECO:0000313" key="5">
    <source>
        <dbReference type="Proteomes" id="UP001056937"/>
    </source>
</evidence>
<dbReference type="InterPro" id="IPR019894">
    <property type="entry name" value="Patatin-related_protein"/>
</dbReference>
<feature type="domain" description="PNPLA" evidence="3">
    <location>
        <begin position="10"/>
        <end position="325"/>
    </location>
</feature>
<evidence type="ECO:0000313" key="4">
    <source>
        <dbReference type="EMBL" id="USI72188.1"/>
    </source>
</evidence>
<dbReference type="SUPFAM" id="SSF52151">
    <property type="entry name" value="FabD/lysophospholipase-like"/>
    <property type="match status" value="1"/>
</dbReference>
<keyword evidence="2" id="KW-0442">Lipid degradation</keyword>
<dbReference type="InterPro" id="IPR016035">
    <property type="entry name" value="Acyl_Trfase/lysoPLipase"/>
</dbReference>
<gene>
    <name evidence="4" type="ORF">LHA26_12865</name>
</gene>
<feature type="active site" description="Nucleophile" evidence="2">
    <location>
        <position position="75"/>
    </location>
</feature>
<reference evidence="4" key="1">
    <citation type="journal article" date="2022" name="Toxins">
        <title>Genomic Analysis of Sphingopyxis sp. USTB-05 for Biodegrading Cyanobacterial Hepatotoxins.</title>
        <authorList>
            <person name="Liu C."/>
            <person name="Xu Q."/>
            <person name="Zhao Z."/>
            <person name="Zhang H."/>
            <person name="Liu X."/>
            <person name="Yin C."/>
            <person name="Liu Y."/>
            <person name="Yan H."/>
        </authorList>
    </citation>
    <scope>NUCLEOTIDE SEQUENCE</scope>
    <source>
        <strain evidence="4">NBD5</strain>
    </source>
</reference>
<dbReference type="InterPro" id="IPR002641">
    <property type="entry name" value="PNPLA_dom"/>
</dbReference>
<feature type="active site" description="Proton acceptor" evidence="2">
    <location>
        <position position="312"/>
    </location>
</feature>
<keyword evidence="5" id="KW-1185">Reference proteome</keyword>
<dbReference type="Gene3D" id="3.40.1090.10">
    <property type="entry name" value="Cytosolic phospholipase A2 catalytic domain"/>
    <property type="match status" value="1"/>
</dbReference>
<evidence type="ECO:0000256" key="2">
    <source>
        <dbReference type="PROSITE-ProRule" id="PRU01161"/>
    </source>
</evidence>
<proteinExistence type="predicted"/>
<dbReference type="NCBIfam" id="TIGR03607">
    <property type="entry name" value="patatin-like protein"/>
    <property type="match status" value="1"/>
</dbReference>
<name>A0ABY4X5L0_9SPHN</name>
<protein>
    <submittedName>
        <fullName evidence="4">Patatin-like protein</fullName>
    </submittedName>
</protein>
<dbReference type="Pfam" id="PF01734">
    <property type="entry name" value="Patatin"/>
    <property type="match status" value="1"/>
</dbReference>
<dbReference type="EMBL" id="CP084930">
    <property type="protein sequence ID" value="USI72188.1"/>
    <property type="molecule type" value="Genomic_DNA"/>
</dbReference>
<comment type="caution">
    <text evidence="2">Lacks conserved residue(s) required for the propagation of feature annotation.</text>
</comment>
<evidence type="ECO:0000256" key="1">
    <source>
        <dbReference type="ARBA" id="ARBA00023098"/>
    </source>
</evidence>
<feature type="short sequence motif" description="GXSXG" evidence="2">
    <location>
        <begin position="73"/>
        <end position="77"/>
    </location>
</feature>
<keyword evidence="1 2" id="KW-0443">Lipid metabolism</keyword>
<dbReference type="Pfam" id="PF11856">
    <property type="entry name" value="DUF3376"/>
    <property type="match status" value="1"/>
</dbReference>
<dbReference type="PROSITE" id="PS51635">
    <property type="entry name" value="PNPLA"/>
    <property type="match status" value="1"/>
</dbReference>
<accession>A0ABY4X5L0</accession>
<keyword evidence="2" id="KW-0378">Hydrolase</keyword>